<proteinExistence type="predicted"/>
<dbReference type="Pfam" id="PF07875">
    <property type="entry name" value="Coat_F"/>
    <property type="match status" value="1"/>
</dbReference>
<protein>
    <submittedName>
        <fullName evidence="1">Coat protein F</fullName>
    </submittedName>
</protein>
<gene>
    <name evidence="1" type="ORF">GCM10007111_32110</name>
</gene>
<dbReference type="Proteomes" id="UP000634435">
    <property type="component" value="Unassembled WGS sequence"/>
</dbReference>
<sequence>MLQEKDMVNDYLAGLKASLTGYATYISESNNPQLRQTLIQLRNQDESRHRALYEYALQKGYYQPAAPATQQVIQQTKTQLSSGQ</sequence>
<dbReference type="InterPro" id="IPR012851">
    <property type="entry name" value="Spore_coat_CotF-like"/>
</dbReference>
<evidence type="ECO:0000313" key="1">
    <source>
        <dbReference type="EMBL" id="GGJ67845.1"/>
    </source>
</evidence>
<evidence type="ECO:0000313" key="2">
    <source>
        <dbReference type="Proteomes" id="UP000634435"/>
    </source>
</evidence>
<name>A0ABQ2DSS6_9BACI</name>
<accession>A0ABQ2DSS6</accession>
<reference evidence="2" key="1">
    <citation type="journal article" date="2019" name="Int. J. Syst. Evol. Microbiol.">
        <title>The Global Catalogue of Microorganisms (GCM) 10K type strain sequencing project: providing services to taxonomists for standard genome sequencing and annotation.</title>
        <authorList>
            <consortium name="The Broad Institute Genomics Platform"/>
            <consortium name="The Broad Institute Genome Sequencing Center for Infectious Disease"/>
            <person name="Wu L."/>
            <person name="Ma J."/>
        </authorList>
    </citation>
    <scope>NUCLEOTIDE SEQUENCE [LARGE SCALE GENOMIC DNA]</scope>
    <source>
        <strain evidence="2">JCM 30071</strain>
    </source>
</reference>
<keyword evidence="1" id="KW-0946">Virion</keyword>
<keyword evidence="1" id="KW-0167">Capsid protein</keyword>
<dbReference type="EMBL" id="BMPN01000005">
    <property type="protein sequence ID" value="GGJ67845.1"/>
    <property type="molecule type" value="Genomic_DNA"/>
</dbReference>
<comment type="caution">
    <text evidence="1">The sequence shown here is derived from an EMBL/GenBank/DDBJ whole genome shotgun (WGS) entry which is preliminary data.</text>
</comment>
<organism evidence="1 2">
    <name type="scientific">Virgibacillus kapii</name>
    <dbReference type="NCBI Taxonomy" id="1638645"/>
    <lineage>
        <taxon>Bacteria</taxon>
        <taxon>Bacillati</taxon>
        <taxon>Bacillota</taxon>
        <taxon>Bacilli</taxon>
        <taxon>Bacillales</taxon>
        <taxon>Bacillaceae</taxon>
        <taxon>Virgibacillus</taxon>
    </lineage>
</organism>
<keyword evidence="2" id="KW-1185">Reference proteome</keyword>